<accession>A0A2T2YF08</accession>
<sequence>MKLTIEKPKIRKGMSYALQTSLLQEALRDFPFDINVLLKYRIPNHFDDKFPIFSCELWPPNPRVDQERYYIVISPIKPEDKKRVEELVKQKVLPEFLTWLKRRVALPDNSTYRDQRHYFKAIFSNDQVALSSSS</sequence>
<dbReference type="AlphaFoldDB" id="A0A2T2YF08"/>
<evidence type="ECO:0000313" key="2">
    <source>
        <dbReference type="Proteomes" id="UP000240357"/>
    </source>
</evidence>
<evidence type="ECO:0000313" key="1">
    <source>
        <dbReference type="EMBL" id="PSR54084.1"/>
    </source>
</evidence>
<organism evidence="1 2">
    <name type="scientific">Adhaeribacter arboris</name>
    <dbReference type="NCBI Taxonomy" id="2072846"/>
    <lineage>
        <taxon>Bacteria</taxon>
        <taxon>Pseudomonadati</taxon>
        <taxon>Bacteroidota</taxon>
        <taxon>Cytophagia</taxon>
        <taxon>Cytophagales</taxon>
        <taxon>Hymenobacteraceae</taxon>
        <taxon>Adhaeribacter</taxon>
    </lineage>
</organism>
<gene>
    <name evidence="1" type="ORF">AHMF7605_11405</name>
</gene>
<dbReference type="RefSeq" id="WP_106929401.1">
    <property type="nucleotide sequence ID" value="NZ_PYFT01000001.1"/>
</dbReference>
<reference evidence="1 2" key="1">
    <citation type="submission" date="2018-03" db="EMBL/GenBank/DDBJ databases">
        <title>Adhaeribacter sp. HMF7605 Genome sequencing and assembly.</title>
        <authorList>
            <person name="Kang H."/>
            <person name="Kang J."/>
            <person name="Cha I."/>
            <person name="Kim H."/>
            <person name="Joh K."/>
        </authorList>
    </citation>
    <scope>NUCLEOTIDE SEQUENCE [LARGE SCALE GENOMIC DNA]</scope>
    <source>
        <strain evidence="1 2">HMF7605</strain>
    </source>
</reference>
<comment type="caution">
    <text evidence="1">The sequence shown here is derived from an EMBL/GenBank/DDBJ whole genome shotgun (WGS) entry which is preliminary data.</text>
</comment>
<proteinExistence type="predicted"/>
<name>A0A2T2YF08_9BACT</name>
<dbReference type="Proteomes" id="UP000240357">
    <property type="component" value="Unassembled WGS sequence"/>
</dbReference>
<dbReference type="OrthoDB" id="893661at2"/>
<protein>
    <submittedName>
        <fullName evidence="1">Uncharacterized protein</fullName>
    </submittedName>
</protein>
<keyword evidence="2" id="KW-1185">Reference proteome</keyword>
<dbReference type="EMBL" id="PYFT01000001">
    <property type="protein sequence ID" value="PSR54084.1"/>
    <property type="molecule type" value="Genomic_DNA"/>
</dbReference>